<keyword evidence="5 10" id="KW-0133">Cell shape</keyword>
<name>A0ABX6K8V9_SALCS</name>
<dbReference type="InterPro" id="IPR019800">
    <property type="entry name" value="Glyco_hydro_3_AS"/>
</dbReference>
<dbReference type="InterPro" id="IPR001764">
    <property type="entry name" value="Glyco_hydro_3_N"/>
</dbReference>
<evidence type="ECO:0000256" key="7">
    <source>
        <dbReference type="ARBA" id="ARBA00023295"/>
    </source>
</evidence>
<evidence type="ECO:0000313" key="13">
    <source>
        <dbReference type="Proteomes" id="UP000501408"/>
    </source>
</evidence>
<dbReference type="EMBL" id="CP050267">
    <property type="protein sequence ID" value="QIR07960.1"/>
    <property type="molecule type" value="Genomic_DNA"/>
</dbReference>
<dbReference type="Pfam" id="PF00933">
    <property type="entry name" value="Glyco_hydro_3"/>
    <property type="match status" value="1"/>
</dbReference>
<keyword evidence="3 10" id="KW-0132">Cell division</keyword>
<comment type="function">
    <text evidence="10">Plays a role in peptidoglycan recycling by cleaving the terminal beta-1,4-linked N-acetylglucosamine (GlcNAc) from peptide-linked peptidoglycan fragments, giving rise to free GlcNAc, anhydro-N-acetylmuramic acid and anhydro-N-acetylmuramic acid-linked peptides.</text>
</comment>
<accession>A0ABX6K8V9</accession>
<comment type="pathway">
    <text evidence="10">Cell wall biogenesis; peptidoglycan recycling.</text>
</comment>
<dbReference type="InterPro" id="IPR022956">
    <property type="entry name" value="Beta_hexosaminidase_bac"/>
</dbReference>
<dbReference type="PROSITE" id="PS00775">
    <property type="entry name" value="GLYCOSYL_HYDROL_F3"/>
    <property type="match status" value="1"/>
</dbReference>
<evidence type="ECO:0000256" key="9">
    <source>
        <dbReference type="ARBA" id="ARBA00023316"/>
    </source>
</evidence>
<reference evidence="12 13" key="1">
    <citation type="submission" date="2020-03" db="EMBL/GenBank/DDBJ databases">
        <title>Genome mining reveals the biosynthetic pathways of PHA and ectoines of the halophilic strain Salinivibrio costicola M318 isolated from fermented shrimp paste.</title>
        <authorList>
            <person name="Doan T.V."/>
            <person name="Tran L.T."/>
            <person name="Trieu T.A."/>
            <person name="Nguyen Q.V."/>
            <person name="Quach T.N."/>
            <person name="Phi T.Q."/>
            <person name="Kumar S."/>
        </authorList>
    </citation>
    <scope>NUCLEOTIDE SEQUENCE [LARGE SCALE GENOMIC DNA]</scope>
    <source>
        <strain evidence="12 13">M318</strain>
    </source>
</reference>
<feature type="binding site" evidence="10">
    <location>
        <begin position="160"/>
        <end position="161"/>
    </location>
    <ligand>
        <name>substrate</name>
    </ligand>
</feature>
<keyword evidence="6 10" id="KW-0573">Peptidoglycan synthesis</keyword>
<dbReference type="InterPro" id="IPR050226">
    <property type="entry name" value="NagZ_Beta-hexosaminidase"/>
</dbReference>
<feature type="binding site" evidence="10">
    <location>
        <position position="70"/>
    </location>
    <ligand>
        <name>substrate</name>
    </ligand>
</feature>
<evidence type="ECO:0000256" key="6">
    <source>
        <dbReference type="ARBA" id="ARBA00022984"/>
    </source>
</evidence>
<feature type="domain" description="Glycoside hydrolase family 3 N-terminal" evidence="11">
    <location>
        <begin position="12"/>
        <end position="290"/>
    </location>
</feature>
<evidence type="ECO:0000256" key="1">
    <source>
        <dbReference type="ARBA" id="ARBA00001231"/>
    </source>
</evidence>
<evidence type="ECO:0000256" key="4">
    <source>
        <dbReference type="ARBA" id="ARBA00022801"/>
    </source>
</evidence>
<protein>
    <recommendedName>
        <fullName evidence="10">Beta-hexosaminidase</fullName>
        <ecNumber evidence="10">3.2.1.52</ecNumber>
    </recommendedName>
    <alternativeName>
        <fullName evidence="10">Beta-N-acetylhexosaminidase</fullName>
    </alternativeName>
    <alternativeName>
        <fullName evidence="10">N-acetyl-beta-glucosaminidase</fullName>
    </alternativeName>
</protein>
<dbReference type="PANTHER" id="PTHR30480">
    <property type="entry name" value="BETA-HEXOSAMINIDASE-RELATED"/>
    <property type="match status" value="1"/>
</dbReference>
<dbReference type="SUPFAM" id="SSF51445">
    <property type="entry name" value="(Trans)glycosidases"/>
    <property type="match status" value="1"/>
</dbReference>
<evidence type="ECO:0000256" key="5">
    <source>
        <dbReference type="ARBA" id="ARBA00022960"/>
    </source>
</evidence>
<keyword evidence="13" id="KW-1185">Reference proteome</keyword>
<dbReference type="InterPro" id="IPR036962">
    <property type="entry name" value="Glyco_hydro_3_N_sf"/>
</dbReference>
<gene>
    <name evidence="10 12" type="primary">nagZ</name>
    <name evidence="12" type="ORF">HBA18_15620</name>
</gene>
<evidence type="ECO:0000313" key="12">
    <source>
        <dbReference type="EMBL" id="QIR07960.1"/>
    </source>
</evidence>
<dbReference type="Proteomes" id="UP000501408">
    <property type="component" value="Chromosome 2"/>
</dbReference>
<feature type="active site" description="Nucleophile" evidence="10">
    <location>
        <position position="243"/>
    </location>
</feature>
<dbReference type="GO" id="GO:0004563">
    <property type="term" value="F:beta-N-acetylhexosaminidase activity"/>
    <property type="evidence" value="ECO:0007669"/>
    <property type="project" value="UniProtKB-EC"/>
</dbReference>
<evidence type="ECO:0000256" key="10">
    <source>
        <dbReference type="HAMAP-Rule" id="MF_00364"/>
    </source>
</evidence>
<keyword evidence="8 10" id="KW-0131">Cell cycle</keyword>
<evidence type="ECO:0000256" key="8">
    <source>
        <dbReference type="ARBA" id="ARBA00023306"/>
    </source>
</evidence>
<comment type="subcellular location">
    <subcellularLocation>
        <location evidence="10">Cytoplasm</location>
    </subcellularLocation>
</comment>
<keyword evidence="4 10" id="KW-0378">Hydrolase</keyword>
<evidence type="ECO:0000256" key="3">
    <source>
        <dbReference type="ARBA" id="ARBA00022618"/>
    </source>
</evidence>
<dbReference type="InterPro" id="IPR017853">
    <property type="entry name" value="GH"/>
</dbReference>
<evidence type="ECO:0000259" key="11">
    <source>
        <dbReference type="Pfam" id="PF00933"/>
    </source>
</evidence>
<evidence type="ECO:0000256" key="2">
    <source>
        <dbReference type="ARBA" id="ARBA00022490"/>
    </source>
</evidence>
<dbReference type="Gene3D" id="3.20.20.300">
    <property type="entry name" value="Glycoside hydrolase, family 3, N-terminal domain"/>
    <property type="match status" value="1"/>
</dbReference>
<keyword evidence="9 10" id="KW-0961">Cell wall biogenesis/degradation</keyword>
<dbReference type="NCBIfam" id="NF003740">
    <property type="entry name" value="PRK05337.1"/>
    <property type="match status" value="1"/>
</dbReference>
<feature type="binding site" evidence="10">
    <location>
        <position position="130"/>
    </location>
    <ligand>
        <name>substrate</name>
    </ligand>
</feature>
<organism evidence="12 13">
    <name type="scientific">Salinivibrio costicola</name>
    <name type="common">Vibrio costicola</name>
    <dbReference type="NCBI Taxonomy" id="51367"/>
    <lineage>
        <taxon>Bacteria</taxon>
        <taxon>Pseudomonadati</taxon>
        <taxon>Pseudomonadota</taxon>
        <taxon>Gammaproteobacteria</taxon>
        <taxon>Vibrionales</taxon>
        <taxon>Vibrionaceae</taxon>
        <taxon>Salinivibrio</taxon>
    </lineage>
</organism>
<keyword evidence="2 10" id="KW-0963">Cytoplasm</keyword>
<dbReference type="HAMAP" id="MF_00364">
    <property type="entry name" value="NagZ"/>
    <property type="match status" value="1"/>
</dbReference>
<dbReference type="PANTHER" id="PTHR30480:SF13">
    <property type="entry name" value="BETA-HEXOSAMINIDASE"/>
    <property type="match status" value="1"/>
</dbReference>
<feature type="binding site" evidence="10">
    <location>
        <position position="62"/>
    </location>
    <ligand>
        <name>substrate</name>
    </ligand>
</feature>
<keyword evidence="7 10" id="KW-0326">Glycosidase</keyword>
<comment type="similarity">
    <text evidence="10">Belongs to the glycosyl hydrolase 3 family. NagZ subfamily.</text>
</comment>
<feature type="site" description="Important for catalytic activity" evidence="10">
    <location>
        <position position="171"/>
    </location>
</feature>
<feature type="active site" description="Proton donor/acceptor" evidence="10">
    <location>
        <position position="173"/>
    </location>
</feature>
<proteinExistence type="inferred from homology"/>
<dbReference type="EC" id="3.2.1.52" evidence="10"/>
<dbReference type="RefSeq" id="WP_167315427.1">
    <property type="nucleotide sequence ID" value="NZ_CP050267.1"/>
</dbReference>
<comment type="catalytic activity">
    <reaction evidence="1 10">
        <text>Hydrolysis of terminal non-reducing N-acetyl-D-hexosamine residues in N-acetyl-beta-D-hexosaminides.</text>
        <dbReference type="EC" id="3.2.1.52"/>
    </reaction>
</comment>
<sequence>MGPVWLDVHAERIDNEEKEILAHPSVGGVILFARNYHDSEQLQALTAEIRAAAGRDILIGVDQEGGRVQRFKAPFTRIPAAQSYGALKADASVAEQAGWLMAAELIAHGIDLSFAPVLDLGFACAAIKDRAFGDNPAEAIRYARAFTQGMRAVGMASTGKHFPGHGGVQEDSHLVTPHDPREMLHSSDFAIFKAFIEEGLLDAMMPAHVVYPHHDAQPASASAFWLTQILRQQLGFKGLIFSDDLSMGGAHVLGDAPARACAALEAGCDMVLVCNDRDSAVAVLDTLPITDVPAASQLRVAKTIDWTDLQLDTRWKSARTQVTAHQAKWETATA</sequence>